<feature type="region of interest" description="Disordered" evidence="4">
    <location>
        <begin position="636"/>
        <end position="683"/>
    </location>
</feature>
<evidence type="ECO:0000256" key="3">
    <source>
        <dbReference type="RuleBase" id="RU003616"/>
    </source>
</evidence>
<evidence type="ECO:0000256" key="4">
    <source>
        <dbReference type="SAM" id="MobiDB-lite"/>
    </source>
</evidence>
<protein>
    <recommendedName>
        <fullName evidence="5">SHSP domain-containing protein</fullName>
    </recommendedName>
</protein>
<proteinExistence type="inferred from homology"/>
<dbReference type="InterPro" id="IPR008978">
    <property type="entry name" value="HSP20-like_chaperone"/>
</dbReference>
<keyword evidence="1" id="KW-0346">Stress response</keyword>
<name>A0ABR3G748_9PEZI</name>
<keyword evidence="7" id="KW-1185">Reference proteome</keyword>
<evidence type="ECO:0000256" key="1">
    <source>
        <dbReference type="ARBA" id="ARBA00023016"/>
    </source>
</evidence>
<dbReference type="InterPro" id="IPR031107">
    <property type="entry name" value="Small_HSP"/>
</dbReference>
<evidence type="ECO:0000313" key="7">
    <source>
        <dbReference type="Proteomes" id="UP001447188"/>
    </source>
</evidence>
<comment type="caution">
    <text evidence="6">The sequence shown here is derived from an EMBL/GenBank/DDBJ whole genome shotgun (WGS) entry which is preliminary data.</text>
</comment>
<feature type="compositionally biased region" description="Low complexity" evidence="4">
    <location>
        <begin position="653"/>
        <end position="663"/>
    </location>
</feature>
<feature type="region of interest" description="Disordered" evidence="4">
    <location>
        <begin position="137"/>
        <end position="194"/>
    </location>
</feature>
<dbReference type="InterPro" id="IPR002068">
    <property type="entry name" value="A-crystallin/Hsp20_dom"/>
</dbReference>
<sequence>MPPQRRKGGLEFFKRFPDPADWGLRAYLKAKHGDMTSQHILDGWKKCLILILQSIGVEFTEAQRERAAELLERYKQNVKPPTSVSDTATTTGVVTGLGKASDKAWGRDWLKAKEKSAAPSVQIGALFQGPVKKVSFTQTQDSHQAKNDDDCHGDDYNHDEDDDENHDDHGSDDGEDSSEDSDLRDKKPKESRDSVQLYPSFQATYYTMRAGCKWQLPGGRYVEDVVFEACTAMDSRLFADCIAQSFVLDLGDPAMRAWFRDDELQEIESRVLPLPPRDEVLLGSMKRFWHVKSTDELREALKMSYIPEGSTYNRTLHSNCEWANIVFQRLLRLLESRNEPLRGAHLEDWYTSHVWSSVIDDCFLNLDGMTIERKESTCWATKVRKNRERTTASKRNKTSSRLDAVIRTVEDNFYEYGVVEVARSFRGLNSTKWIGDMFKVARSMRDMQGRLHDLVKDDQRIVRKLQVVGITNAGLQFQWVRMNNPKGYICLLKRETLQHFPNDVNNLMDIMNLLMNVAQMKQVIKDCVTVIQGRHKKSDEEIFAELMGKESRLTANSEDDLALSQLMALLDPIIYGTPATTPQVRRDHPRQMVAPRFDVLETATEYVLEGELPGLKDKSKLDIQFTDHRTLSVRGTLERSPITAPGVTSSEVSRAAAPASPRSLNPTVESTHDESDTASTMSADEFEVIFTPSSEKVDLVRSPSPTPTKERSETAVENANPVGKSESSRAWVSERAFGSFQRIFSFPGFIDIDNVNASLDSGLLRIVVPKRAQSAAKRIVVE</sequence>
<dbReference type="EMBL" id="JBBBZM010000216">
    <property type="protein sequence ID" value="KAL0631745.1"/>
    <property type="molecule type" value="Genomic_DNA"/>
</dbReference>
<dbReference type="PANTHER" id="PTHR11527">
    <property type="entry name" value="HEAT-SHOCK PROTEIN 20 FAMILY MEMBER"/>
    <property type="match status" value="1"/>
</dbReference>
<feature type="region of interest" description="Disordered" evidence="4">
    <location>
        <begin position="695"/>
        <end position="728"/>
    </location>
</feature>
<feature type="compositionally biased region" description="Basic and acidic residues" evidence="4">
    <location>
        <begin position="143"/>
        <end position="156"/>
    </location>
</feature>
<dbReference type="SUPFAM" id="SSF49764">
    <property type="entry name" value="HSP20-like chaperones"/>
    <property type="match status" value="1"/>
</dbReference>
<evidence type="ECO:0000313" key="6">
    <source>
        <dbReference type="EMBL" id="KAL0631745.1"/>
    </source>
</evidence>
<dbReference type="Gene3D" id="2.60.40.790">
    <property type="match status" value="1"/>
</dbReference>
<organism evidence="6 7">
    <name type="scientific">Discina gigas</name>
    <dbReference type="NCBI Taxonomy" id="1032678"/>
    <lineage>
        <taxon>Eukaryota</taxon>
        <taxon>Fungi</taxon>
        <taxon>Dikarya</taxon>
        <taxon>Ascomycota</taxon>
        <taxon>Pezizomycotina</taxon>
        <taxon>Pezizomycetes</taxon>
        <taxon>Pezizales</taxon>
        <taxon>Discinaceae</taxon>
        <taxon>Discina</taxon>
    </lineage>
</organism>
<dbReference type="PROSITE" id="PS01031">
    <property type="entry name" value="SHSP"/>
    <property type="match status" value="1"/>
</dbReference>
<accession>A0ABR3G748</accession>
<feature type="compositionally biased region" description="Basic and acidic residues" evidence="4">
    <location>
        <begin position="181"/>
        <end position="193"/>
    </location>
</feature>
<gene>
    <name evidence="6" type="ORF">Q9L58_009398</name>
</gene>
<feature type="domain" description="SHSP" evidence="5">
    <location>
        <begin position="588"/>
        <end position="782"/>
    </location>
</feature>
<dbReference type="Pfam" id="PF00011">
    <property type="entry name" value="HSP20"/>
    <property type="match status" value="1"/>
</dbReference>
<evidence type="ECO:0000256" key="2">
    <source>
        <dbReference type="PROSITE-ProRule" id="PRU00285"/>
    </source>
</evidence>
<reference evidence="6 7" key="1">
    <citation type="submission" date="2024-02" db="EMBL/GenBank/DDBJ databases">
        <title>Discinaceae phylogenomics.</title>
        <authorList>
            <person name="Dirks A.C."/>
            <person name="James T.Y."/>
        </authorList>
    </citation>
    <scope>NUCLEOTIDE SEQUENCE [LARGE SCALE GENOMIC DNA]</scope>
    <source>
        <strain evidence="6 7">ACD0624</strain>
    </source>
</reference>
<comment type="similarity">
    <text evidence="2 3">Belongs to the small heat shock protein (HSP20) family.</text>
</comment>
<dbReference type="CDD" id="cd06464">
    <property type="entry name" value="ACD_sHsps-like"/>
    <property type="match status" value="1"/>
</dbReference>
<dbReference type="Proteomes" id="UP001447188">
    <property type="component" value="Unassembled WGS sequence"/>
</dbReference>
<evidence type="ECO:0000259" key="5">
    <source>
        <dbReference type="PROSITE" id="PS01031"/>
    </source>
</evidence>